<dbReference type="STRING" id="1198114.AciX9_2191"/>
<reference evidence="2" key="1">
    <citation type="submission" date="2011-01" db="EMBL/GenBank/DDBJ databases">
        <title>Complete sequence of chromosome of Acidobacterium sp. MP5ACTX9.</title>
        <authorList>
            <consortium name="US DOE Joint Genome Institute"/>
            <person name="Lucas S."/>
            <person name="Copeland A."/>
            <person name="Lapidus A."/>
            <person name="Cheng J.-F."/>
            <person name="Goodwin L."/>
            <person name="Pitluck S."/>
            <person name="Teshima H."/>
            <person name="Detter J.C."/>
            <person name="Han C."/>
            <person name="Tapia R."/>
            <person name="Land M."/>
            <person name="Hauser L."/>
            <person name="Kyrpides N."/>
            <person name="Ivanova N."/>
            <person name="Ovchinnikova G."/>
            <person name="Pagani I."/>
            <person name="Rawat S.R."/>
            <person name="Mannisto M."/>
            <person name="Haggblom M.M."/>
            <person name="Woyke T."/>
        </authorList>
    </citation>
    <scope>NUCLEOTIDE SEQUENCE [LARGE SCALE GENOMIC DNA]</scope>
    <source>
        <strain evidence="2">MP5ACTX9</strain>
    </source>
</reference>
<protein>
    <submittedName>
        <fullName evidence="1">Uncharacterized protein</fullName>
    </submittedName>
</protein>
<dbReference type="eggNOG" id="ENOG502ZGEH">
    <property type="taxonomic scope" value="Bacteria"/>
</dbReference>
<evidence type="ECO:0000313" key="1">
    <source>
        <dbReference type="EMBL" id="ADW69235.1"/>
    </source>
</evidence>
<name>E8X2L1_GRATM</name>
<gene>
    <name evidence="1" type="ordered locus">AciX9_2191</name>
</gene>
<dbReference type="HOGENOM" id="CLU_1967451_0_0_0"/>
<organism evidence="2">
    <name type="scientific">Granulicella tundricola (strain ATCC BAA-1859 / DSM 23138 / MP5ACTX9)</name>
    <dbReference type="NCBI Taxonomy" id="1198114"/>
    <lineage>
        <taxon>Bacteria</taxon>
        <taxon>Pseudomonadati</taxon>
        <taxon>Acidobacteriota</taxon>
        <taxon>Terriglobia</taxon>
        <taxon>Terriglobales</taxon>
        <taxon>Acidobacteriaceae</taxon>
        <taxon>Granulicella</taxon>
    </lineage>
</organism>
<dbReference type="Proteomes" id="UP000000343">
    <property type="component" value="Chromosome"/>
</dbReference>
<dbReference type="PaxDb" id="1198114-AciX9_2191"/>
<keyword evidence="2" id="KW-1185">Reference proteome</keyword>
<dbReference type="AlphaFoldDB" id="E8X2L1"/>
<accession>E8X2L1</accession>
<dbReference type="OrthoDB" id="123223at2"/>
<proteinExistence type="predicted"/>
<sequence length="127" mass="14508">MNVSAVKAEPVGPTLMQDHIPVPLNLKNTMFVERRRTMRRGNMEQGRALEMLGHAVEYLVDSRLFGVDERTVKSNQEAVQILMRLSRAVFSECPEVVPVGRKFNLWMRGMVDKVIGEPVRGGKTERW</sequence>
<dbReference type="KEGG" id="acm:AciX9_2191"/>
<dbReference type="RefSeq" id="WP_013580551.1">
    <property type="nucleotide sequence ID" value="NC_015064.1"/>
</dbReference>
<evidence type="ECO:0000313" key="2">
    <source>
        <dbReference type="Proteomes" id="UP000000343"/>
    </source>
</evidence>
<dbReference type="EMBL" id="CP002480">
    <property type="protein sequence ID" value="ADW69235.1"/>
    <property type="molecule type" value="Genomic_DNA"/>
</dbReference>